<dbReference type="SMART" id="SM00344">
    <property type="entry name" value="HTH_ASNC"/>
    <property type="match status" value="1"/>
</dbReference>
<reference evidence="6" key="1">
    <citation type="submission" date="2023-08" db="EMBL/GenBank/DDBJ databases">
        <title>Rhodospirillaceae gen. nov., a novel taxon isolated from the Yangtze River Yuezi River estuary sludge.</title>
        <authorList>
            <person name="Ruan L."/>
        </authorList>
    </citation>
    <scope>NUCLEOTIDE SEQUENCE [LARGE SCALE GENOMIC DNA]</scope>
    <source>
        <strain evidence="6">R-7</strain>
    </source>
</reference>
<dbReference type="InterPro" id="IPR036388">
    <property type="entry name" value="WH-like_DNA-bd_sf"/>
</dbReference>
<dbReference type="InterPro" id="IPR011991">
    <property type="entry name" value="ArsR-like_HTH"/>
</dbReference>
<dbReference type="SUPFAM" id="SSF54909">
    <property type="entry name" value="Dimeric alpha+beta barrel"/>
    <property type="match status" value="1"/>
</dbReference>
<evidence type="ECO:0000313" key="5">
    <source>
        <dbReference type="EMBL" id="MDQ7250689.1"/>
    </source>
</evidence>
<evidence type="ECO:0000256" key="1">
    <source>
        <dbReference type="ARBA" id="ARBA00023015"/>
    </source>
</evidence>
<keyword evidence="3" id="KW-0804">Transcription</keyword>
<proteinExistence type="predicted"/>
<dbReference type="PANTHER" id="PTHR30154">
    <property type="entry name" value="LEUCINE-RESPONSIVE REGULATORY PROTEIN"/>
    <property type="match status" value="1"/>
</dbReference>
<dbReference type="CDD" id="cd00090">
    <property type="entry name" value="HTH_ARSR"/>
    <property type="match status" value="1"/>
</dbReference>
<dbReference type="InterPro" id="IPR019885">
    <property type="entry name" value="Tscrpt_reg_HTH_AsnC-type_CS"/>
</dbReference>
<evidence type="ECO:0000259" key="4">
    <source>
        <dbReference type="PROSITE" id="PS50956"/>
    </source>
</evidence>
<dbReference type="PROSITE" id="PS50956">
    <property type="entry name" value="HTH_ASNC_2"/>
    <property type="match status" value="1"/>
</dbReference>
<dbReference type="EMBL" id="JAUYVI010000007">
    <property type="protein sequence ID" value="MDQ7250689.1"/>
    <property type="molecule type" value="Genomic_DNA"/>
</dbReference>
<dbReference type="PANTHER" id="PTHR30154:SF34">
    <property type="entry name" value="TRANSCRIPTIONAL REGULATOR AZLB"/>
    <property type="match status" value="1"/>
</dbReference>
<protein>
    <submittedName>
        <fullName evidence="5">Lrp/AsnC family transcriptional regulator</fullName>
    </submittedName>
</protein>
<name>A0ABU0YSJ6_9PROT</name>
<keyword evidence="2" id="KW-0238">DNA-binding</keyword>
<keyword evidence="6" id="KW-1185">Reference proteome</keyword>
<evidence type="ECO:0000256" key="2">
    <source>
        <dbReference type="ARBA" id="ARBA00023125"/>
    </source>
</evidence>
<dbReference type="Gene3D" id="1.10.10.10">
    <property type="entry name" value="Winged helix-like DNA-binding domain superfamily/Winged helix DNA-binding domain"/>
    <property type="match status" value="1"/>
</dbReference>
<dbReference type="Pfam" id="PF01037">
    <property type="entry name" value="AsnC_trans_reg"/>
    <property type="match status" value="1"/>
</dbReference>
<keyword evidence="1" id="KW-0805">Transcription regulation</keyword>
<comment type="caution">
    <text evidence="5">The sequence shown here is derived from an EMBL/GenBank/DDBJ whole genome shotgun (WGS) entry which is preliminary data.</text>
</comment>
<dbReference type="InterPro" id="IPR011008">
    <property type="entry name" value="Dimeric_a/b-barrel"/>
</dbReference>
<dbReference type="InterPro" id="IPR019888">
    <property type="entry name" value="Tscrpt_reg_AsnC-like"/>
</dbReference>
<dbReference type="SUPFAM" id="SSF46785">
    <property type="entry name" value="Winged helix' DNA-binding domain"/>
    <property type="match status" value="1"/>
</dbReference>
<accession>A0ABU0YSJ6</accession>
<dbReference type="PRINTS" id="PR00033">
    <property type="entry name" value="HTHASNC"/>
</dbReference>
<dbReference type="RefSeq" id="WP_379960306.1">
    <property type="nucleotide sequence ID" value="NZ_JAUYVI010000007.1"/>
</dbReference>
<dbReference type="PROSITE" id="PS00519">
    <property type="entry name" value="HTH_ASNC_1"/>
    <property type="match status" value="1"/>
</dbReference>
<organism evidence="5 6">
    <name type="scientific">Dongia sedimenti</name>
    <dbReference type="NCBI Taxonomy" id="3064282"/>
    <lineage>
        <taxon>Bacteria</taxon>
        <taxon>Pseudomonadati</taxon>
        <taxon>Pseudomonadota</taxon>
        <taxon>Alphaproteobacteria</taxon>
        <taxon>Rhodospirillales</taxon>
        <taxon>Dongiaceae</taxon>
        <taxon>Dongia</taxon>
    </lineage>
</organism>
<evidence type="ECO:0000256" key="3">
    <source>
        <dbReference type="ARBA" id="ARBA00023163"/>
    </source>
</evidence>
<dbReference type="Gene3D" id="3.30.70.920">
    <property type="match status" value="1"/>
</dbReference>
<dbReference type="InterPro" id="IPR000485">
    <property type="entry name" value="AsnC-type_HTH_dom"/>
</dbReference>
<dbReference type="Proteomes" id="UP001230156">
    <property type="component" value="Unassembled WGS sequence"/>
</dbReference>
<sequence>MNPASDLDLYDLRILEALQREGRLSNVELGEKVNLSASQASRRVARLVEDGYIRRFQAVLDPLKIGIGLTAYCMISLKIHSEGGMGDFHRRVKALPEILECQALTGEADYLLKIAVPDLKAFSDFLSENLMRAPEVAAIRSSIVLDSIKSGNEYALPEPPKSHTGRGH</sequence>
<evidence type="ECO:0000313" key="6">
    <source>
        <dbReference type="Proteomes" id="UP001230156"/>
    </source>
</evidence>
<gene>
    <name evidence="5" type="ORF">Q8A70_23570</name>
</gene>
<dbReference type="InterPro" id="IPR019887">
    <property type="entry name" value="Tscrpt_reg_AsnC/Lrp_C"/>
</dbReference>
<dbReference type="InterPro" id="IPR036390">
    <property type="entry name" value="WH_DNA-bd_sf"/>
</dbReference>
<feature type="domain" description="HTH asnC-type" evidence="4">
    <location>
        <begin position="7"/>
        <end position="68"/>
    </location>
</feature>
<dbReference type="Pfam" id="PF13412">
    <property type="entry name" value="HTH_24"/>
    <property type="match status" value="1"/>
</dbReference>